<dbReference type="SUPFAM" id="SSF50129">
    <property type="entry name" value="GroES-like"/>
    <property type="match status" value="1"/>
</dbReference>
<dbReference type="STRING" id="1220924.W2RWW8"/>
<keyword evidence="4" id="KW-0560">Oxidoreductase</keyword>
<protein>
    <recommendedName>
        <fullName evidence="5">Alcohol dehydrogenase-like N-terminal domain-containing protein</fullName>
    </recommendedName>
</protein>
<dbReference type="InParanoid" id="W2RWW8"/>
<evidence type="ECO:0000313" key="7">
    <source>
        <dbReference type="Proteomes" id="UP000030752"/>
    </source>
</evidence>
<evidence type="ECO:0000313" key="6">
    <source>
        <dbReference type="EMBL" id="ETN40991.1"/>
    </source>
</evidence>
<keyword evidence="3" id="KW-0862">Zinc</keyword>
<evidence type="ECO:0000256" key="4">
    <source>
        <dbReference type="ARBA" id="ARBA00023002"/>
    </source>
</evidence>
<comment type="cofactor">
    <cofactor evidence="1">
        <name>Zn(2+)</name>
        <dbReference type="ChEBI" id="CHEBI:29105"/>
    </cofactor>
</comment>
<keyword evidence="7" id="KW-1185">Reference proteome</keyword>
<dbReference type="GO" id="GO:0004022">
    <property type="term" value="F:alcohol dehydrogenase (NAD+) activity"/>
    <property type="evidence" value="ECO:0007669"/>
    <property type="project" value="TreeGrafter"/>
</dbReference>
<accession>W2RWW8</accession>
<dbReference type="Proteomes" id="UP000030752">
    <property type="component" value="Unassembled WGS sequence"/>
</dbReference>
<feature type="domain" description="Alcohol dehydrogenase-like N-terminal" evidence="5">
    <location>
        <begin position="28"/>
        <end position="64"/>
    </location>
</feature>
<dbReference type="InterPro" id="IPR013154">
    <property type="entry name" value="ADH-like_N"/>
</dbReference>
<dbReference type="PANTHER" id="PTHR42940:SF8">
    <property type="entry name" value="VACUOLAR PROTEIN SORTING-ASSOCIATED PROTEIN 11"/>
    <property type="match status" value="1"/>
</dbReference>
<organism evidence="6 7">
    <name type="scientific">Cyphellophora europaea (strain CBS 101466)</name>
    <name type="common">Phialophora europaea</name>
    <dbReference type="NCBI Taxonomy" id="1220924"/>
    <lineage>
        <taxon>Eukaryota</taxon>
        <taxon>Fungi</taxon>
        <taxon>Dikarya</taxon>
        <taxon>Ascomycota</taxon>
        <taxon>Pezizomycotina</taxon>
        <taxon>Eurotiomycetes</taxon>
        <taxon>Chaetothyriomycetidae</taxon>
        <taxon>Chaetothyriales</taxon>
        <taxon>Cyphellophoraceae</taxon>
        <taxon>Cyphellophora</taxon>
    </lineage>
</organism>
<name>W2RWW8_CYPE1</name>
<evidence type="ECO:0000259" key="5">
    <source>
        <dbReference type="Pfam" id="PF08240"/>
    </source>
</evidence>
<dbReference type="EMBL" id="KB822719">
    <property type="protein sequence ID" value="ETN40991.1"/>
    <property type="molecule type" value="Genomic_DNA"/>
</dbReference>
<dbReference type="HOGENOM" id="CLU_2849639_0_0_1"/>
<dbReference type="Gene3D" id="3.90.180.10">
    <property type="entry name" value="Medium-chain alcohol dehydrogenases, catalytic domain"/>
    <property type="match status" value="1"/>
</dbReference>
<dbReference type="GO" id="GO:0046872">
    <property type="term" value="F:metal ion binding"/>
    <property type="evidence" value="ECO:0007669"/>
    <property type="project" value="UniProtKB-KW"/>
</dbReference>
<evidence type="ECO:0000256" key="1">
    <source>
        <dbReference type="ARBA" id="ARBA00001947"/>
    </source>
</evidence>
<gene>
    <name evidence="6" type="ORF">HMPREF1541_02923</name>
</gene>
<dbReference type="Pfam" id="PF08240">
    <property type="entry name" value="ADH_N"/>
    <property type="match status" value="1"/>
</dbReference>
<proteinExistence type="predicted"/>
<dbReference type="OrthoDB" id="1560166at2759"/>
<dbReference type="RefSeq" id="XP_008715500.1">
    <property type="nucleotide sequence ID" value="XM_008717278.1"/>
</dbReference>
<dbReference type="PANTHER" id="PTHR42940">
    <property type="entry name" value="ALCOHOL DEHYDROGENASE 1-RELATED"/>
    <property type="match status" value="1"/>
</dbReference>
<keyword evidence="2" id="KW-0479">Metal-binding</keyword>
<sequence>MSEVRALVAAAVDSPLELREIQLDEPRPDETVVEIHAVGICHADIACLDGKLPASFPSVFGHEGM</sequence>
<dbReference type="AlphaFoldDB" id="W2RWW8"/>
<dbReference type="GO" id="GO:0005737">
    <property type="term" value="C:cytoplasm"/>
    <property type="evidence" value="ECO:0007669"/>
    <property type="project" value="TreeGrafter"/>
</dbReference>
<reference evidence="6 7" key="1">
    <citation type="submission" date="2013-03" db="EMBL/GenBank/DDBJ databases">
        <title>The Genome Sequence of Phialophora europaea CBS 101466.</title>
        <authorList>
            <consortium name="The Broad Institute Genomics Platform"/>
            <person name="Cuomo C."/>
            <person name="de Hoog S."/>
            <person name="Gorbushina A."/>
            <person name="Walker B."/>
            <person name="Young S.K."/>
            <person name="Zeng Q."/>
            <person name="Gargeya S."/>
            <person name="Fitzgerald M."/>
            <person name="Haas B."/>
            <person name="Abouelleil A."/>
            <person name="Allen A.W."/>
            <person name="Alvarado L."/>
            <person name="Arachchi H.M."/>
            <person name="Berlin A.M."/>
            <person name="Chapman S.B."/>
            <person name="Gainer-Dewar J."/>
            <person name="Goldberg J."/>
            <person name="Griggs A."/>
            <person name="Gujja S."/>
            <person name="Hansen M."/>
            <person name="Howarth C."/>
            <person name="Imamovic A."/>
            <person name="Ireland A."/>
            <person name="Larimer J."/>
            <person name="McCowan C."/>
            <person name="Murphy C."/>
            <person name="Pearson M."/>
            <person name="Poon T.W."/>
            <person name="Priest M."/>
            <person name="Roberts A."/>
            <person name="Saif S."/>
            <person name="Shea T."/>
            <person name="Sisk P."/>
            <person name="Sykes S."/>
            <person name="Wortman J."/>
            <person name="Nusbaum C."/>
            <person name="Birren B."/>
        </authorList>
    </citation>
    <scope>NUCLEOTIDE SEQUENCE [LARGE SCALE GENOMIC DNA]</scope>
    <source>
        <strain evidence="6 7">CBS 101466</strain>
    </source>
</reference>
<dbReference type="InterPro" id="IPR011032">
    <property type="entry name" value="GroES-like_sf"/>
</dbReference>
<evidence type="ECO:0000256" key="3">
    <source>
        <dbReference type="ARBA" id="ARBA00022833"/>
    </source>
</evidence>
<evidence type="ECO:0000256" key="2">
    <source>
        <dbReference type="ARBA" id="ARBA00022723"/>
    </source>
</evidence>
<dbReference type="VEuPathDB" id="FungiDB:HMPREF1541_02923"/>
<dbReference type="GeneID" id="19970262"/>